<organism evidence="1 2">
    <name type="scientific">Gossypium darwinii</name>
    <name type="common">Darwin's cotton</name>
    <name type="synonym">Gossypium barbadense var. darwinii</name>
    <dbReference type="NCBI Taxonomy" id="34276"/>
    <lineage>
        <taxon>Eukaryota</taxon>
        <taxon>Viridiplantae</taxon>
        <taxon>Streptophyta</taxon>
        <taxon>Embryophyta</taxon>
        <taxon>Tracheophyta</taxon>
        <taxon>Spermatophyta</taxon>
        <taxon>Magnoliopsida</taxon>
        <taxon>eudicotyledons</taxon>
        <taxon>Gunneridae</taxon>
        <taxon>Pentapetalae</taxon>
        <taxon>rosids</taxon>
        <taxon>malvids</taxon>
        <taxon>Malvales</taxon>
        <taxon>Malvaceae</taxon>
        <taxon>Malvoideae</taxon>
        <taxon>Gossypium</taxon>
    </lineage>
</organism>
<name>A0A5D1ZWR6_GOSDA</name>
<proteinExistence type="predicted"/>
<keyword evidence="2" id="KW-1185">Reference proteome</keyword>
<evidence type="ECO:0000313" key="1">
    <source>
        <dbReference type="EMBL" id="TYG37031.1"/>
    </source>
</evidence>
<sequence>MNSAPLVPSQTHSIDPTPIDLSSPTLQRQCMSCLINQSRHCKVRYLIKKHTQIIDVMCNQSEHRFIFLILLNIFYNCQRIAFHNQSTETHYTRED</sequence>
<dbReference type="EMBL" id="CM017713">
    <property type="protein sequence ID" value="TYG37031.1"/>
    <property type="molecule type" value="Genomic_DNA"/>
</dbReference>
<dbReference type="AlphaFoldDB" id="A0A5D1ZWR6"/>
<accession>A0A5D1ZWR6</accession>
<evidence type="ECO:0000313" key="2">
    <source>
        <dbReference type="Proteomes" id="UP000323506"/>
    </source>
</evidence>
<dbReference type="Proteomes" id="UP000323506">
    <property type="component" value="Chromosome D13"/>
</dbReference>
<gene>
    <name evidence="1" type="ORF">ES288_D13G109600v1</name>
</gene>
<protein>
    <submittedName>
        <fullName evidence="1">Uncharacterized protein</fullName>
    </submittedName>
</protein>
<reference evidence="1 2" key="1">
    <citation type="submission" date="2019-06" db="EMBL/GenBank/DDBJ databases">
        <title>WGS assembly of Gossypium darwinii.</title>
        <authorList>
            <person name="Chen Z.J."/>
            <person name="Sreedasyam A."/>
            <person name="Ando A."/>
            <person name="Song Q."/>
            <person name="De L."/>
            <person name="Hulse-Kemp A."/>
            <person name="Ding M."/>
            <person name="Ye W."/>
            <person name="Kirkbride R."/>
            <person name="Jenkins J."/>
            <person name="Plott C."/>
            <person name="Lovell J."/>
            <person name="Lin Y.-M."/>
            <person name="Vaughn R."/>
            <person name="Liu B."/>
            <person name="Li W."/>
            <person name="Simpson S."/>
            <person name="Scheffler B."/>
            <person name="Saski C."/>
            <person name="Grover C."/>
            <person name="Hu G."/>
            <person name="Conover J."/>
            <person name="Carlson J."/>
            <person name="Shu S."/>
            <person name="Boston L."/>
            <person name="Williams M."/>
            <person name="Peterson D."/>
            <person name="Mcgee K."/>
            <person name="Jones D."/>
            <person name="Wendel J."/>
            <person name="Stelly D."/>
            <person name="Grimwood J."/>
            <person name="Schmutz J."/>
        </authorList>
    </citation>
    <scope>NUCLEOTIDE SEQUENCE [LARGE SCALE GENOMIC DNA]</scope>
    <source>
        <strain evidence="1">1808015.09</strain>
    </source>
</reference>